<name>A0A2H3DHX9_ARMGA</name>
<dbReference type="InParanoid" id="A0A2H3DHX9"/>
<accession>A0A2H3DHX9</accession>
<organism evidence="1 2">
    <name type="scientific">Armillaria gallica</name>
    <name type="common">Bulbous honey fungus</name>
    <name type="synonym">Armillaria bulbosa</name>
    <dbReference type="NCBI Taxonomy" id="47427"/>
    <lineage>
        <taxon>Eukaryota</taxon>
        <taxon>Fungi</taxon>
        <taxon>Dikarya</taxon>
        <taxon>Basidiomycota</taxon>
        <taxon>Agaricomycotina</taxon>
        <taxon>Agaricomycetes</taxon>
        <taxon>Agaricomycetidae</taxon>
        <taxon>Agaricales</taxon>
        <taxon>Marasmiineae</taxon>
        <taxon>Physalacriaceae</taxon>
        <taxon>Armillaria</taxon>
    </lineage>
</organism>
<reference evidence="2" key="1">
    <citation type="journal article" date="2017" name="Nat. Ecol. Evol.">
        <title>Genome expansion and lineage-specific genetic innovations in the forest pathogenic fungi Armillaria.</title>
        <authorList>
            <person name="Sipos G."/>
            <person name="Prasanna A.N."/>
            <person name="Walter M.C."/>
            <person name="O'Connor E."/>
            <person name="Balint B."/>
            <person name="Krizsan K."/>
            <person name="Kiss B."/>
            <person name="Hess J."/>
            <person name="Varga T."/>
            <person name="Slot J."/>
            <person name="Riley R."/>
            <person name="Boka B."/>
            <person name="Rigling D."/>
            <person name="Barry K."/>
            <person name="Lee J."/>
            <person name="Mihaltcheva S."/>
            <person name="LaButti K."/>
            <person name="Lipzen A."/>
            <person name="Waldron R."/>
            <person name="Moloney N.M."/>
            <person name="Sperisen C."/>
            <person name="Kredics L."/>
            <person name="Vagvoelgyi C."/>
            <person name="Patrignani A."/>
            <person name="Fitzpatrick D."/>
            <person name="Nagy I."/>
            <person name="Doyle S."/>
            <person name="Anderson J.B."/>
            <person name="Grigoriev I.V."/>
            <person name="Gueldener U."/>
            <person name="Muensterkoetter M."/>
            <person name="Nagy L.G."/>
        </authorList>
    </citation>
    <scope>NUCLEOTIDE SEQUENCE [LARGE SCALE GENOMIC DNA]</scope>
    <source>
        <strain evidence="2">Ar21-2</strain>
    </source>
</reference>
<dbReference type="AlphaFoldDB" id="A0A2H3DHX9"/>
<protein>
    <submittedName>
        <fullName evidence="1">Uncharacterized protein</fullName>
    </submittedName>
</protein>
<proteinExistence type="predicted"/>
<evidence type="ECO:0000313" key="2">
    <source>
        <dbReference type="Proteomes" id="UP000217790"/>
    </source>
</evidence>
<dbReference type="Gene3D" id="1.20.1280.50">
    <property type="match status" value="1"/>
</dbReference>
<dbReference type="Proteomes" id="UP000217790">
    <property type="component" value="Unassembled WGS sequence"/>
</dbReference>
<gene>
    <name evidence="1" type="ORF">ARMGADRAFT_353013</name>
</gene>
<dbReference type="OrthoDB" id="2269034at2759"/>
<dbReference type="EMBL" id="KZ293671">
    <property type="protein sequence ID" value="PBK88677.1"/>
    <property type="molecule type" value="Genomic_DNA"/>
</dbReference>
<evidence type="ECO:0000313" key="1">
    <source>
        <dbReference type="EMBL" id="PBK88677.1"/>
    </source>
</evidence>
<sequence>MCLFDVTVRFPFNQQPSNYWPVHLPSLNVVSVPRYNPRSFQIAQLLQANETPSPQELSELRRTVAEAPQNIINLGQRIEATRELLDDLITQQSYASDALDDARFITHSPRRLPEDVLLEIFYHCVNEVVEALRAGKTCCVLHCDVAPLSLSQVCQRWRRVAIQAPLLWRCVSVNLVNHYVTREHHAGAPYTNHDDPRSSYLLCIHLQRARQVPLHVCINGRDNFAQIPLIPPLLSTSSAWVKLSLRLPFSAYHQLITCHGFLDRLQFLRLSVNDHANFNGIITPTEAVSVFSIALQLREVRCDDLHNARNFFAFPPDGVERFSSRADSKEDLASLMLLPNIYMCNGLHKVQVSFAPTRTELWTQ</sequence>
<keyword evidence="2" id="KW-1185">Reference proteome</keyword>